<comment type="caution">
    <text evidence="1">The sequence shown here is derived from an EMBL/GenBank/DDBJ whole genome shotgun (WGS) entry which is preliminary data.</text>
</comment>
<protein>
    <submittedName>
        <fullName evidence="1">Uncharacterized protein</fullName>
    </submittedName>
</protein>
<organism evidence="1 2">
    <name type="scientific">Patiriisocius marinistellae</name>
    <dbReference type="NCBI Taxonomy" id="2494560"/>
    <lineage>
        <taxon>Bacteria</taxon>
        <taxon>Pseudomonadati</taxon>
        <taxon>Bacteroidota</taxon>
        <taxon>Flavobacteriia</taxon>
        <taxon>Flavobacteriales</taxon>
        <taxon>Flavobacteriaceae</taxon>
        <taxon>Patiriisocius</taxon>
    </lineage>
</organism>
<gene>
    <name evidence="1" type="ORF">ULMS_19340</name>
</gene>
<evidence type="ECO:0000313" key="2">
    <source>
        <dbReference type="Proteomes" id="UP000326994"/>
    </source>
</evidence>
<proteinExistence type="predicted"/>
<dbReference type="EMBL" id="BKCF01000003">
    <property type="protein sequence ID" value="GEQ86426.1"/>
    <property type="molecule type" value="Genomic_DNA"/>
</dbReference>
<keyword evidence="2" id="KW-1185">Reference proteome</keyword>
<accession>A0A5J4G1J9</accession>
<dbReference type="Proteomes" id="UP000326994">
    <property type="component" value="Unassembled WGS sequence"/>
</dbReference>
<dbReference type="AlphaFoldDB" id="A0A5J4G1J9"/>
<reference evidence="1 2" key="1">
    <citation type="submission" date="2019-08" db="EMBL/GenBank/DDBJ databases">
        <title>Ulvibacter marinistellae sp. nov., isolated from a starfish, Patiria pectinifera.</title>
        <authorList>
            <person name="Kawano K."/>
            <person name="Ushijima N."/>
            <person name="Kihara M."/>
            <person name="Itoh H."/>
        </authorList>
    </citation>
    <scope>NUCLEOTIDE SEQUENCE [LARGE SCALE GENOMIC DNA]</scope>
    <source>
        <strain evidence="1 2">KK4</strain>
    </source>
</reference>
<sequence length="443" mass="53110">MNKVLYFYRLMKEGKFDFNLDIIPSPQIVKKFYLLDYFLILLQSCSLSNEYHKIFSKFKLLKEKERLGESKYRKLVIDESEELSETQVKRYMYTFDQVIIESENCGLIKKKSNQIQLTKRGQKCLILADNSKRIFYNELLAILEAKYHSFYQLLNLCYNQNKQKGGLLIFPIYSPRKLGFDKKEMHTTYHILQYSYKLRLRLEKDIESNFGKKKSLKNFEDELLLKLFEDKIISNIKDKKFNKAKYNSIISRFRKYWLNIFLKEIYKYPYSFETFNIWVERGKQLGVIHTTEFYPNFDGRLVYPTSVILKKNSSLDLVNSYNYSDGQSLFIHKPKWNNGNNPNRFFEALTNAYFDLKNNRKTTFIRIADLREKVCYKMRIPTFIFNEFLELAYNENLKGETKIKISLEADRLPHETNAMYLKREPVIINNQQKNIVAIDYKKP</sequence>
<name>A0A5J4G1J9_9FLAO</name>
<evidence type="ECO:0000313" key="1">
    <source>
        <dbReference type="EMBL" id="GEQ86426.1"/>
    </source>
</evidence>